<comment type="caution">
    <text evidence="23">The sequence shown here is derived from an EMBL/GenBank/DDBJ whole genome shotgun (WGS) entry which is preliminary data.</text>
</comment>
<feature type="binding site" evidence="16">
    <location>
        <position position="201"/>
    </location>
    <ligand>
        <name>Zn(2+)</name>
        <dbReference type="ChEBI" id="CHEBI:29105"/>
        <note>catalytic</note>
    </ligand>
</feature>
<dbReference type="PROSITE" id="PS50060">
    <property type="entry name" value="MAM_2"/>
    <property type="match status" value="1"/>
</dbReference>
<evidence type="ECO:0000313" key="24">
    <source>
        <dbReference type="Proteomes" id="UP001145742"/>
    </source>
</evidence>
<evidence type="ECO:0000256" key="9">
    <source>
        <dbReference type="ARBA" id="ARBA00022989"/>
    </source>
</evidence>
<dbReference type="PANTHER" id="PTHR10127:SF824">
    <property type="entry name" value="MEPRIN A SUBUNIT ALPHA"/>
    <property type="match status" value="1"/>
</dbReference>
<feature type="domain" description="Peptidase M12A" evidence="22">
    <location>
        <begin position="112"/>
        <end position="306"/>
    </location>
</feature>
<dbReference type="PIRSF" id="PIRSF001196">
    <property type="entry name" value="Meprin"/>
    <property type="match status" value="1"/>
</dbReference>
<dbReference type="InterPro" id="IPR006026">
    <property type="entry name" value="Peptidase_Metallo"/>
</dbReference>
<organism evidence="23 24">
    <name type="scientific">Willisornis vidua</name>
    <name type="common">Xingu scale-backed antbird</name>
    <dbReference type="NCBI Taxonomy" id="1566151"/>
    <lineage>
        <taxon>Eukaryota</taxon>
        <taxon>Metazoa</taxon>
        <taxon>Chordata</taxon>
        <taxon>Craniata</taxon>
        <taxon>Vertebrata</taxon>
        <taxon>Euteleostomi</taxon>
        <taxon>Archelosauria</taxon>
        <taxon>Archosauria</taxon>
        <taxon>Dinosauria</taxon>
        <taxon>Saurischia</taxon>
        <taxon>Theropoda</taxon>
        <taxon>Coelurosauria</taxon>
        <taxon>Aves</taxon>
        <taxon>Neognathae</taxon>
        <taxon>Neoaves</taxon>
        <taxon>Telluraves</taxon>
        <taxon>Australaves</taxon>
        <taxon>Passeriformes</taxon>
        <taxon>Thamnophilidae</taxon>
        <taxon>Willisornis</taxon>
    </lineage>
</organism>
<protein>
    <recommendedName>
        <fullName evidence="14">Meprin A subunit</fullName>
        <ecNumber evidence="14">3.4.24.-</ecNumber>
    </recommendedName>
    <alternativeName>
        <fullName evidence="14">Endopeptidase-2</fullName>
    </alternativeName>
</protein>
<keyword evidence="8 14" id="KW-0862">Zinc</keyword>
<dbReference type="InterPro" id="IPR000998">
    <property type="entry name" value="MAM_dom"/>
</dbReference>
<dbReference type="InterPro" id="IPR001506">
    <property type="entry name" value="Peptidase_M12A"/>
</dbReference>
<dbReference type="Gene3D" id="3.40.390.10">
    <property type="entry name" value="Collagenase (Catalytic Domain)"/>
    <property type="match status" value="1"/>
</dbReference>
<name>A0ABQ9D7K5_9PASS</name>
<keyword evidence="3 14" id="KW-0645">Protease</keyword>
<feature type="active site" evidence="16">
    <location>
        <position position="202"/>
    </location>
</feature>
<evidence type="ECO:0000256" key="12">
    <source>
        <dbReference type="ARBA" id="ARBA00023157"/>
    </source>
</evidence>
<keyword evidence="4 18" id="KW-0812">Transmembrane</keyword>
<dbReference type="InterPro" id="IPR008974">
    <property type="entry name" value="TRAF-like"/>
</dbReference>
<dbReference type="PANTHER" id="PTHR10127">
    <property type="entry name" value="DISCOIDIN, CUB, EGF, LAMININ , AND ZINC METALLOPROTEASE DOMAIN CONTAINING"/>
    <property type="match status" value="1"/>
</dbReference>
<dbReference type="InterPro" id="IPR000742">
    <property type="entry name" value="EGF"/>
</dbReference>
<dbReference type="SUPFAM" id="SSF57196">
    <property type="entry name" value="EGF/Laminin"/>
    <property type="match status" value="1"/>
</dbReference>
<comment type="subcellular location">
    <subcellularLocation>
        <location evidence="1">Membrane</location>
        <topology evidence="1">Single-pass type I membrane protein</topology>
    </subcellularLocation>
</comment>
<dbReference type="Pfam" id="PF00008">
    <property type="entry name" value="EGF"/>
    <property type="match status" value="1"/>
</dbReference>
<dbReference type="PROSITE" id="PS00740">
    <property type="entry name" value="MAM_1"/>
    <property type="match status" value="1"/>
</dbReference>
<evidence type="ECO:0000256" key="3">
    <source>
        <dbReference type="ARBA" id="ARBA00022670"/>
    </source>
</evidence>
<dbReference type="Proteomes" id="UP001145742">
    <property type="component" value="Unassembled WGS sequence"/>
</dbReference>
<evidence type="ECO:0000259" key="19">
    <source>
        <dbReference type="PROSITE" id="PS50026"/>
    </source>
</evidence>
<dbReference type="Gene3D" id="2.60.120.200">
    <property type="match status" value="1"/>
</dbReference>
<feature type="binding site" evidence="16">
    <location>
        <position position="211"/>
    </location>
    <ligand>
        <name>Zn(2+)</name>
        <dbReference type="ChEBI" id="CHEBI:29105"/>
        <note>catalytic</note>
    </ligand>
</feature>
<dbReference type="InterPro" id="IPR008294">
    <property type="entry name" value="Meprin"/>
</dbReference>
<keyword evidence="11 18" id="KW-0472">Membrane</keyword>
<dbReference type="EMBL" id="WHWB01033841">
    <property type="protein sequence ID" value="KAJ7416329.1"/>
    <property type="molecule type" value="Genomic_DNA"/>
</dbReference>
<comment type="caution">
    <text evidence="15">Lacks conserved residue(s) required for the propagation of feature annotation.</text>
</comment>
<evidence type="ECO:0000256" key="10">
    <source>
        <dbReference type="ARBA" id="ARBA00023049"/>
    </source>
</evidence>
<evidence type="ECO:0000259" key="20">
    <source>
        <dbReference type="PROSITE" id="PS50060"/>
    </source>
</evidence>
<evidence type="ECO:0000256" key="18">
    <source>
        <dbReference type="SAM" id="Phobius"/>
    </source>
</evidence>
<dbReference type="Gene3D" id="2.60.210.10">
    <property type="entry name" value="Apoptosis, Tumor Necrosis Factor Receptor Associated Protein 2, Chain A"/>
    <property type="match status" value="1"/>
</dbReference>
<evidence type="ECO:0000256" key="15">
    <source>
        <dbReference type="PROSITE-ProRule" id="PRU00076"/>
    </source>
</evidence>
<evidence type="ECO:0000256" key="6">
    <source>
        <dbReference type="ARBA" id="ARBA00022729"/>
    </source>
</evidence>
<feature type="domain" description="MATH" evidence="21">
    <location>
        <begin position="477"/>
        <end position="636"/>
    </location>
</feature>
<keyword evidence="13" id="KW-0325">Glycoprotein</keyword>
<dbReference type="Pfam" id="PF01400">
    <property type="entry name" value="Astacin"/>
    <property type="match status" value="1"/>
</dbReference>
<keyword evidence="6" id="KW-0732">Signal</keyword>
<dbReference type="SMART" id="SM00061">
    <property type="entry name" value="MATH"/>
    <property type="match status" value="1"/>
</dbReference>
<feature type="binding site" evidence="16">
    <location>
        <position position="205"/>
    </location>
    <ligand>
        <name>Zn(2+)</name>
        <dbReference type="ChEBI" id="CHEBI:29105"/>
        <note>catalytic</note>
    </ligand>
</feature>
<dbReference type="InterPro" id="IPR024079">
    <property type="entry name" value="MetalloPept_cat_dom_sf"/>
</dbReference>
<evidence type="ECO:0000256" key="5">
    <source>
        <dbReference type="ARBA" id="ARBA00022723"/>
    </source>
</evidence>
<dbReference type="PROSITE" id="PS51864">
    <property type="entry name" value="ASTACIN"/>
    <property type="match status" value="1"/>
</dbReference>
<reference evidence="23" key="1">
    <citation type="submission" date="2019-10" db="EMBL/GenBank/DDBJ databases">
        <authorList>
            <person name="Soares A.E.R."/>
            <person name="Aleixo A."/>
            <person name="Schneider P."/>
            <person name="Miyaki C.Y."/>
            <person name="Schneider M.P."/>
            <person name="Mello C."/>
            <person name="Vasconcelos A.T.R."/>
        </authorList>
    </citation>
    <scope>NUCLEOTIDE SEQUENCE</scope>
    <source>
        <tissue evidence="23">Muscle</tissue>
    </source>
</reference>
<dbReference type="SMART" id="SM00181">
    <property type="entry name" value="EGF"/>
    <property type="match status" value="1"/>
</dbReference>
<evidence type="ECO:0000256" key="11">
    <source>
        <dbReference type="ARBA" id="ARBA00023136"/>
    </source>
</evidence>
<dbReference type="Gene3D" id="2.10.25.10">
    <property type="entry name" value="Laminin"/>
    <property type="match status" value="1"/>
</dbReference>
<dbReference type="SUPFAM" id="SSF49899">
    <property type="entry name" value="Concanavalin A-like lectins/glucanases"/>
    <property type="match status" value="1"/>
</dbReference>
<dbReference type="PRINTS" id="PR00480">
    <property type="entry name" value="ASTACIN"/>
</dbReference>
<dbReference type="SUPFAM" id="SSF49599">
    <property type="entry name" value="TRAF domain-like"/>
    <property type="match status" value="1"/>
</dbReference>
<keyword evidence="9 18" id="KW-1133">Transmembrane helix</keyword>
<comment type="cofactor">
    <cofactor evidence="16 17">
        <name>Zn(2+)</name>
        <dbReference type="ChEBI" id="CHEBI:29105"/>
    </cofactor>
    <text evidence="16 17">Binds 1 zinc ion per subunit.</text>
</comment>
<keyword evidence="24" id="KW-1185">Reference proteome</keyword>
<keyword evidence="10 14" id="KW-0482">Metalloprotease</keyword>
<evidence type="ECO:0000259" key="21">
    <source>
        <dbReference type="PROSITE" id="PS50144"/>
    </source>
</evidence>
<dbReference type="PROSITE" id="PS50026">
    <property type="entry name" value="EGF_3"/>
    <property type="match status" value="1"/>
</dbReference>
<evidence type="ECO:0000256" key="17">
    <source>
        <dbReference type="RuleBase" id="RU361183"/>
    </source>
</evidence>
<dbReference type="Pfam" id="PF22486">
    <property type="entry name" value="MATH_2"/>
    <property type="match status" value="1"/>
</dbReference>
<dbReference type="SMART" id="SM00137">
    <property type="entry name" value="MAM"/>
    <property type="match status" value="1"/>
</dbReference>
<keyword evidence="7 14" id="KW-0378">Hydrolase</keyword>
<dbReference type="Pfam" id="PF00629">
    <property type="entry name" value="MAM"/>
    <property type="match status" value="1"/>
</dbReference>
<dbReference type="PRINTS" id="PR00020">
    <property type="entry name" value="MAMDOMAIN"/>
</dbReference>
<evidence type="ECO:0000256" key="1">
    <source>
        <dbReference type="ARBA" id="ARBA00004479"/>
    </source>
</evidence>
<dbReference type="InterPro" id="IPR013320">
    <property type="entry name" value="ConA-like_dom_sf"/>
</dbReference>
<accession>A0ABQ9D7K5</accession>
<feature type="domain" description="EGF-like" evidence="19">
    <location>
        <begin position="682"/>
        <end position="722"/>
    </location>
</feature>
<keyword evidence="5 14" id="KW-0479">Metal-binding</keyword>
<keyword evidence="2 15" id="KW-0245">EGF-like domain</keyword>
<evidence type="ECO:0000256" key="13">
    <source>
        <dbReference type="ARBA" id="ARBA00023180"/>
    </source>
</evidence>
<evidence type="ECO:0000313" key="23">
    <source>
        <dbReference type="EMBL" id="KAJ7416329.1"/>
    </source>
</evidence>
<dbReference type="EC" id="3.4.24.-" evidence="14"/>
<proteinExistence type="predicted"/>
<evidence type="ECO:0000256" key="16">
    <source>
        <dbReference type="PROSITE-ProRule" id="PRU01211"/>
    </source>
</evidence>
<evidence type="ECO:0000256" key="2">
    <source>
        <dbReference type="ARBA" id="ARBA00022536"/>
    </source>
</evidence>
<dbReference type="SUPFAM" id="SSF55486">
    <property type="entry name" value="Metalloproteases ('zincins'), catalytic domain"/>
    <property type="match status" value="1"/>
</dbReference>
<evidence type="ECO:0000256" key="7">
    <source>
        <dbReference type="ARBA" id="ARBA00022801"/>
    </source>
</evidence>
<dbReference type="SMART" id="SM00235">
    <property type="entry name" value="ZnMc"/>
    <property type="match status" value="1"/>
</dbReference>
<feature type="domain" description="MAM" evidence="20">
    <location>
        <begin position="313"/>
        <end position="479"/>
    </location>
</feature>
<gene>
    <name evidence="23" type="primary">MEP1A</name>
    <name evidence="23" type="ORF">WISP_72429</name>
</gene>
<keyword evidence="12" id="KW-1015">Disulfide bond</keyword>
<evidence type="ECO:0000256" key="4">
    <source>
        <dbReference type="ARBA" id="ARBA00022692"/>
    </source>
</evidence>
<evidence type="ECO:0000256" key="14">
    <source>
        <dbReference type="PIRNR" id="PIRNR001196"/>
    </source>
</evidence>
<dbReference type="PROSITE" id="PS50144">
    <property type="entry name" value="MATH"/>
    <property type="match status" value="1"/>
</dbReference>
<sequence>MPNADLSAEIVNLDVFGKFSRVAFKPYEGSQTYLKFEKLDGLSKPQILQAPLSPQTSHTLHWLVFVLLQVGHDTSVADAEAGEIFKDIPDINLAAGVDLFQGDILLPKDHRNGLRNETSRWKFPIPYILGDDLDLNAKAVILQAFEMFRLKSCIDFKPYEGERTYIIFRKEDGCWSMVGDLKTGQTLSIGERCDYRAIVEHEILHALGFYHEQSRTDRDDYVKIWWDEIIPGKEHNFVTYDDSYITDLNTPYDYESLMHYAPFSFNKNQSVPTITAKIPVFDDIIGQRLDLSAIDLERLNRMYNCTSTHTFLDQCSFEFDNICGMIQGTRDHLDWVHQQSSVTGQEDHTLSGRCRDAGYYMYLDTSSGAADEVAVLESRILYPKRTQQCLQFFYKTTGSLSDKLVIWLKEDDGTGNIRKMRKIQTFQADSDSRWKIAHVTLDAQKKFRYLFQGLKGNPSSSSGGIAIDDVTLTETPCPTAVWVIRNFSEILKNTSIDVIQSPRFYSPEGYGFGISVSPNYSSSGYARISFHLCSGENDAMLEWPALNRQATLTVLDQDPDVLKRMSSSKSFTTSKDHVSSGSGDVIWDKPSISGIFDESCNCYRSVSWGWNNFISHSEMRRRSFLKNDDLIIFAEFNDIIHLNNTEVPVEPAQSALMGGLILERQRRAAQDMEPVQDQLAFLQDPCDPNPCQNDGVCVNVKGKASCRCPSGQAFFFTGERCQSRQVHGDILGMTIGGIAGTIVLTIVLISMMARR</sequence>
<evidence type="ECO:0000259" key="22">
    <source>
        <dbReference type="PROSITE" id="PS51864"/>
    </source>
</evidence>
<dbReference type="CDD" id="cd00054">
    <property type="entry name" value="EGF_CA"/>
    <property type="match status" value="1"/>
</dbReference>
<feature type="transmembrane region" description="Helical" evidence="18">
    <location>
        <begin position="730"/>
        <end position="753"/>
    </location>
</feature>
<evidence type="ECO:0000256" key="8">
    <source>
        <dbReference type="ARBA" id="ARBA00022833"/>
    </source>
</evidence>
<dbReference type="CDD" id="cd06263">
    <property type="entry name" value="MAM"/>
    <property type="match status" value="1"/>
</dbReference>
<dbReference type="InterPro" id="IPR002083">
    <property type="entry name" value="MATH/TRAF_dom"/>
</dbReference>